<protein>
    <submittedName>
        <fullName evidence="1">Uncharacterized protein</fullName>
    </submittedName>
</protein>
<name>A0A176JVD7_9BACT</name>
<dbReference type="Proteomes" id="UP000077339">
    <property type="component" value="Unassembled WGS sequence"/>
</dbReference>
<dbReference type="Gene3D" id="2.120.10.30">
    <property type="entry name" value="TolB, C-terminal domain"/>
    <property type="match status" value="1"/>
</dbReference>
<dbReference type="InterPro" id="IPR011042">
    <property type="entry name" value="6-blade_b-propeller_TolB-like"/>
</dbReference>
<proteinExistence type="predicted"/>
<dbReference type="EMBL" id="JFHK01000026">
    <property type="protein sequence ID" value="OAA27568.1"/>
    <property type="molecule type" value="Genomic_DNA"/>
</dbReference>
<evidence type="ECO:0000313" key="2">
    <source>
        <dbReference type="Proteomes" id="UP000077339"/>
    </source>
</evidence>
<comment type="caution">
    <text evidence="1">The sequence shown here is derived from an EMBL/GenBank/DDBJ whole genome shotgun (WGS) entry which is preliminary data.</text>
</comment>
<keyword evidence="2" id="KW-1185">Reference proteome</keyword>
<accession>A0A176JVD7</accession>
<gene>
    <name evidence="1" type="ORF">AT15_04955</name>
</gene>
<organism evidence="1 2">
    <name type="scientific">Kosmotoga arenicorallina S304</name>
    <dbReference type="NCBI Taxonomy" id="1453497"/>
    <lineage>
        <taxon>Bacteria</taxon>
        <taxon>Thermotogati</taxon>
        <taxon>Thermotogota</taxon>
        <taxon>Thermotogae</taxon>
        <taxon>Kosmotogales</taxon>
        <taxon>Kosmotogaceae</taxon>
        <taxon>Kosmotoga</taxon>
    </lineage>
</organism>
<dbReference type="SUPFAM" id="SSF75011">
    <property type="entry name" value="3-carboxy-cis,cis-mucoante lactonizing enzyme"/>
    <property type="match status" value="1"/>
</dbReference>
<reference evidence="1 2" key="1">
    <citation type="submission" date="2014-02" db="EMBL/GenBank/DDBJ databases">
        <title>Kosmotoga genome sequencing.</title>
        <authorList>
            <person name="Pollo S.M."/>
            <person name="Charchuk R."/>
            <person name="Nesbo C.L."/>
        </authorList>
    </citation>
    <scope>NUCLEOTIDE SEQUENCE [LARGE SCALE GENOMIC DNA]</scope>
    <source>
        <strain evidence="1 2">S304</strain>
    </source>
</reference>
<dbReference type="AlphaFoldDB" id="A0A176JVD7"/>
<dbReference type="PATRIC" id="fig|1453497.3.peg.982"/>
<evidence type="ECO:0000313" key="1">
    <source>
        <dbReference type="EMBL" id="OAA27568.1"/>
    </source>
</evidence>
<sequence>MLLSSFYPCLFLQLHYFQHRAIFSFVYLDVLRYTGYPSSRTIVNCDPFGNIVIYNDLDPAKFYVTNIQNPKEFITIDKKKVKGIPNFDFILIYGADIFKNSVFFLESYSWKTSQGPLYLQKSPIYLVEYDYKNNFAKIVTSNKPRSSFDVSISKDGSKIAWSVVNDHRTELHVLDMKTGSDAPVSTNAYTMPPLSPICDWSDSGKICFALRFEDKLAIATPKDKGYEIESYNSPQLDVIPEWQDIISPFFVNETVVGFADQTQGKLILYDIAQNKVILKKELPRT</sequence>